<reference evidence="3" key="1">
    <citation type="submission" date="2022-06" db="EMBL/GenBank/DDBJ databases">
        <title>Aeoliella straminimaris, a novel planctomycete from sediments.</title>
        <authorList>
            <person name="Vitorino I.R."/>
            <person name="Lage O.M."/>
        </authorList>
    </citation>
    <scope>NUCLEOTIDE SEQUENCE</scope>
    <source>
        <strain evidence="3">ICT_H6.2</strain>
    </source>
</reference>
<proteinExistence type="predicted"/>
<keyword evidence="1" id="KW-0812">Transmembrane</keyword>
<organism evidence="3 4">
    <name type="scientific">Aeoliella straminimaris</name>
    <dbReference type="NCBI Taxonomy" id="2954799"/>
    <lineage>
        <taxon>Bacteria</taxon>
        <taxon>Pseudomonadati</taxon>
        <taxon>Planctomycetota</taxon>
        <taxon>Planctomycetia</taxon>
        <taxon>Pirellulales</taxon>
        <taxon>Lacipirellulaceae</taxon>
        <taxon>Aeoliella</taxon>
    </lineage>
</organism>
<accession>A0A9X2JE57</accession>
<dbReference type="InterPro" id="IPR034136">
    <property type="entry name" value="TOPRIM_Topo6A/Spo11"/>
</dbReference>
<gene>
    <name evidence="3" type="ORF">NG895_01855</name>
</gene>
<dbReference type="Proteomes" id="UP001155241">
    <property type="component" value="Unassembled WGS sequence"/>
</dbReference>
<dbReference type="Gene3D" id="3.40.1360.10">
    <property type="match status" value="1"/>
</dbReference>
<keyword evidence="4" id="KW-1185">Reference proteome</keyword>
<feature type="transmembrane region" description="Helical" evidence="1">
    <location>
        <begin position="100"/>
        <end position="121"/>
    </location>
</feature>
<dbReference type="InterPro" id="IPR036078">
    <property type="entry name" value="Spo11/TopoVI_A_sf"/>
</dbReference>
<dbReference type="RefSeq" id="WP_252850738.1">
    <property type="nucleotide sequence ID" value="NZ_JAMXLR010000006.1"/>
</dbReference>
<sequence length="324" mass="36009">MKCPECGHNQKHKYGMTCSCGYQFALDPKRDQISDARFLALVANASSNDTYYFTKNQLATAYCRRELKGCGSGAGLAVFMAIGGVMVAMALFAAQAGGGMGWGILLALGLLVILGSGWRLLFHRPNRKVMEAAIRKWHAAGRRVPRLLLKPSLHQPPPEWEEPDIYDYGVESILIVERDILVDLFVKNGFHASQRCLVVSETGYPSYIAGRVETLLREQPDLPVYLLHDATRHGGKMIERVERQLQLPPRDRPFIDLGLFPVDVQRIRRLRPLLPAKDDYAIPLDYIGYGMLLSGLSQAFEEQVALAAVLDTQQAGGYESVSFG</sequence>
<dbReference type="Pfam" id="PF21180">
    <property type="entry name" value="TOP6A-Spo11_Toprim"/>
    <property type="match status" value="1"/>
</dbReference>
<evidence type="ECO:0000259" key="2">
    <source>
        <dbReference type="Pfam" id="PF21180"/>
    </source>
</evidence>
<feature type="domain" description="Topoisomerase 6 subunit A/Spo11 TOPRIM" evidence="2">
    <location>
        <begin position="173"/>
        <end position="235"/>
    </location>
</feature>
<evidence type="ECO:0000313" key="4">
    <source>
        <dbReference type="Proteomes" id="UP001155241"/>
    </source>
</evidence>
<protein>
    <recommendedName>
        <fullName evidence="2">Topoisomerase 6 subunit A/Spo11 TOPRIM domain-containing protein</fullName>
    </recommendedName>
</protein>
<keyword evidence="1" id="KW-0472">Membrane</keyword>
<feature type="transmembrane region" description="Helical" evidence="1">
    <location>
        <begin position="74"/>
        <end position="94"/>
    </location>
</feature>
<dbReference type="SUPFAM" id="SSF56726">
    <property type="entry name" value="DNA topoisomerase IV, alpha subunit"/>
    <property type="match status" value="1"/>
</dbReference>
<dbReference type="GO" id="GO:0005694">
    <property type="term" value="C:chromosome"/>
    <property type="evidence" value="ECO:0007669"/>
    <property type="project" value="InterPro"/>
</dbReference>
<dbReference type="AlphaFoldDB" id="A0A9X2JE57"/>
<evidence type="ECO:0000256" key="1">
    <source>
        <dbReference type="SAM" id="Phobius"/>
    </source>
</evidence>
<keyword evidence="1" id="KW-1133">Transmembrane helix</keyword>
<comment type="caution">
    <text evidence="3">The sequence shown here is derived from an EMBL/GenBank/DDBJ whole genome shotgun (WGS) entry which is preliminary data.</text>
</comment>
<name>A0A9X2JE57_9BACT</name>
<dbReference type="EMBL" id="JAMXLR010000006">
    <property type="protein sequence ID" value="MCO6042640.1"/>
    <property type="molecule type" value="Genomic_DNA"/>
</dbReference>
<evidence type="ECO:0000313" key="3">
    <source>
        <dbReference type="EMBL" id="MCO6042640.1"/>
    </source>
</evidence>
<dbReference type="GO" id="GO:0003677">
    <property type="term" value="F:DNA binding"/>
    <property type="evidence" value="ECO:0007669"/>
    <property type="project" value="InterPro"/>
</dbReference>